<reference evidence="2" key="1">
    <citation type="journal article" date="2023" name="Mol. Phylogenet. Evol.">
        <title>Genome-scale phylogeny and comparative genomics of the fungal order Sordariales.</title>
        <authorList>
            <person name="Hensen N."/>
            <person name="Bonometti L."/>
            <person name="Westerberg I."/>
            <person name="Brannstrom I.O."/>
            <person name="Guillou S."/>
            <person name="Cros-Aarteil S."/>
            <person name="Calhoun S."/>
            <person name="Haridas S."/>
            <person name="Kuo A."/>
            <person name="Mondo S."/>
            <person name="Pangilinan J."/>
            <person name="Riley R."/>
            <person name="LaButti K."/>
            <person name="Andreopoulos B."/>
            <person name="Lipzen A."/>
            <person name="Chen C."/>
            <person name="Yan M."/>
            <person name="Daum C."/>
            <person name="Ng V."/>
            <person name="Clum A."/>
            <person name="Steindorff A."/>
            <person name="Ohm R.A."/>
            <person name="Martin F."/>
            <person name="Silar P."/>
            <person name="Natvig D.O."/>
            <person name="Lalanne C."/>
            <person name="Gautier V."/>
            <person name="Ament-Velasquez S.L."/>
            <person name="Kruys A."/>
            <person name="Hutchinson M.I."/>
            <person name="Powell A.J."/>
            <person name="Barry K."/>
            <person name="Miller A.N."/>
            <person name="Grigoriev I.V."/>
            <person name="Debuchy R."/>
            <person name="Gladieux P."/>
            <person name="Hiltunen Thoren M."/>
            <person name="Johannesson H."/>
        </authorList>
    </citation>
    <scope>NUCLEOTIDE SEQUENCE</scope>
    <source>
        <strain evidence="2">CBS 333.67</strain>
    </source>
</reference>
<dbReference type="RefSeq" id="XP_062725816.1">
    <property type="nucleotide sequence ID" value="XM_062865628.1"/>
</dbReference>
<feature type="compositionally biased region" description="Polar residues" evidence="1">
    <location>
        <begin position="529"/>
        <end position="539"/>
    </location>
</feature>
<feature type="region of interest" description="Disordered" evidence="1">
    <location>
        <begin position="936"/>
        <end position="981"/>
    </location>
</feature>
<feature type="compositionally biased region" description="Polar residues" evidence="1">
    <location>
        <begin position="780"/>
        <end position="797"/>
    </location>
</feature>
<evidence type="ECO:0000313" key="2">
    <source>
        <dbReference type="EMBL" id="KAK3310036.1"/>
    </source>
</evidence>
<feature type="region of interest" description="Disordered" evidence="1">
    <location>
        <begin position="510"/>
        <end position="550"/>
    </location>
</feature>
<feature type="region of interest" description="Disordered" evidence="1">
    <location>
        <begin position="1516"/>
        <end position="1554"/>
    </location>
</feature>
<evidence type="ECO:0000313" key="3">
    <source>
        <dbReference type="Proteomes" id="UP001273166"/>
    </source>
</evidence>
<keyword evidence="3" id="KW-1185">Reference proteome</keyword>
<feature type="compositionally biased region" description="Polar residues" evidence="1">
    <location>
        <begin position="992"/>
        <end position="1005"/>
    </location>
</feature>
<feature type="region of interest" description="Disordered" evidence="1">
    <location>
        <begin position="626"/>
        <end position="664"/>
    </location>
</feature>
<feature type="compositionally biased region" description="Basic and acidic residues" evidence="1">
    <location>
        <begin position="1110"/>
        <end position="1121"/>
    </location>
</feature>
<gene>
    <name evidence="2" type="ORF">B0T15DRAFT_425185</name>
</gene>
<feature type="region of interest" description="Disordered" evidence="1">
    <location>
        <begin position="582"/>
        <end position="604"/>
    </location>
</feature>
<reference evidence="2" key="2">
    <citation type="submission" date="2023-06" db="EMBL/GenBank/DDBJ databases">
        <authorList>
            <consortium name="Lawrence Berkeley National Laboratory"/>
            <person name="Mondo S.J."/>
            <person name="Hensen N."/>
            <person name="Bonometti L."/>
            <person name="Westerberg I."/>
            <person name="Brannstrom I.O."/>
            <person name="Guillou S."/>
            <person name="Cros-Aarteil S."/>
            <person name="Calhoun S."/>
            <person name="Haridas S."/>
            <person name="Kuo A."/>
            <person name="Pangilinan J."/>
            <person name="Riley R."/>
            <person name="Labutti K."/>
            <person name="Andreopoulos B."/>
            <person name="Lipzen A."/>
            <person name="Chen C."/>
            <person name="Yanf M."/>
            <person name="Daum C."/>
            <person name="Ng V."/>
            <person name="Clum A."/>
            <person name="Steindorff A."/>
            <person name="Ohm R."/>
            <person name="Martin F."/>
            <person name="Silar P."/>
            <person name="Natvig D."/>
            <person name="Lalanne C."/>
            <person name="Gautier V."/>
            <person name="Ament-Velasquez S.L."/>
            <person name="Kruys A."/>
            <person name="Hutchinson M.I."/>
            <person name="Powell A.J."/>
            <person name="Barry K."/>
            <person name="Miller A.N."/>
            <person name="Grigoriev I.V."/>
            <person name="Debuchy R."/>
            <person name="Gladieux P."/>
            <person name="Thoren M.H."/>
            <person name="Johannesson H."/>
        </authorList>
    </citation>
    <scope>NUCLEOTIDE SEQUENCE</scope>
    <source>
        <strain evidence="2">CBS 333.67</strain>
    </source>
</reference>
<dbReference type="EMBL" id="JAUDZG010000001">
    <property type="protein sequence ID" value="KAK3310036.1"/>
    <property type="molecule type" value="Genomic_DNA"/>
</dbReference>
<feature type="compositionally biased region" description="Basic and acidic residues" evidence="1">
    <location>
        <begin position="1423"/>
        <end position="1432"/>
    </location>
</feature>
<feature type="region of interest" description="Disordered" evidence="1">
    <location>
        <begin position="1277"/>
        <end position="1317"/>
    </location>
</feature>
<feature type="region of interest" description="Disordered" evidence="1">
    <location>
        <begin position="1202"/>
        <end position="1262"/>
    </location>
</feature>
<feature type="compositionally biased region" description="Basic and acidic residues" evidence="1">
    <location>
        <begin position="972"/>
        <end position="981"/>
    </location>
</feature>
<feature type="compositionally biased region" description="Polar residues" evidence="1">
    <location>
        <begin position="1644"/>
        <end position="1662"/>
    </location>
</feature>
<feature type="region of interest" description="Disordered" evidence="1">
    <location>
        <begin position="772"/>
        <end position="798"/>
    </location>
</feature>
<proteinExistence type="predicted"/>
<sequence>MAWWDMQHRTVGASPRPRPRLVMGDVFPRLEPRHIDRHAAKMERENALLSPVFEEQQSPPSTPALAVHVEIRFTDPVIRSRYCRSYGSSPGLEATNRICRGLVRRIERCSEELLTRKDSGALEVFKGDSYERKPLRFEMTFRISTRDKGEWAERSYRSYQKQPLTVALTKEIILATHRMIGLFLRRHDEKFQWLDCPVPDGESEGSETFVPSRGCPLSLLSIPRSRFIEASQTFEFVPGYSIDFCFRSSNLQRKIPSFERRVKVNSTQTAPLTLFMSENLFWKTEQVLNQRLDSRRREFEDQLRCSKAGSSQYSDDGALQMDLRICNNLGPVYSHVHRSISSQLALFQDREARDCEEFLCDIENVLSHMRNEVDAALDAMNDLEIGIVELKGVGWTLREPAKFVLGPETSHDRKTIQAALERVQTGIGDVIRGHNIAIHINARKRGHIVLDKAIVAHEKRGKPKETFSSYKEEQATLVTRLKARIQKDIDKIFEDSCSINDISEDQEDYFCRPRTPMPPEYGLPEGACSPSSVRSSPPKQSRAPFMQVSPRLRPQRVFSLSRRSTESVRSVDFLRPAFESFPYDSSRPSSGASSRASEQHGGRDILQSRESLLAAADIRPARRSFSLVPGKSPTFLRAGNSSTPAEEQAVNCDEGSQSGKRAPPEYSVDVLQAPAEGCAREAMTSGKEEMNPPVDLTGTVPAAVASDPAVQQPVILPENDESKDASLAVSQVRHSRMDTPDAFVDAREYVATPLAQEPPACQRFGMLEDEARRGKDDDTFSTAPSTPELSMGGSSPRHSLLMSPVQARTDLEAKGPIVQEVDPEFEFGDAEVQLNGHAAADHALKEGTKCPATDESTVSQNNSQGNWKPLQVTEVPDQLTPAQGSHTDDADNSLSSAERIGPEARAVSLDAVMPGSFPSALTPTAEVSTALYGPNTVSESASEGQDHTGILGAEFNGGSDSSSHTSDFPTPEVRRSDTDQELGHASVLHGSKVSSAMSSPSNVLGSSARAEPSAIEAAGSELGAGCGAEVKPAEDNVSRCAQDDASIAPPGNPNEAGGAEPEAVPSESEVADEIPRGTEQVTENIPQGDQGRECTDTRRIPASDVGSDADIVRHDGGKAVDDGPGLVTEKEKEPSDNVDIPCADVGSAEQCEHAPGYDNSAAQLLETAGNGAAETYGSEPGTEALDKPENRVSAAVTPVADPAINGTSVKDEVGTSDPVAVPEHTVAEPGQQNDGYGSAPTGTGVEDGVELDIGPDGKGMTGAALSDIEPVLYEDVGTAVEDFAPEAQAAASDAGDTSSPDGAEVEEESVTVPTATETTEASILGQAIGEEVKEELIAVPTVASVIGTEQPDVADGVEEESIMAPNGTGTTEPGTPEANLGRHIERELGDSTNVSDGMKLDDESVTKAPVSTETAGVDTDDELNVRGDRDAADEPATLEHVSELESGQEQLATRVDQVQELTEKPAESAAETEPKELEHELDVQTIRLGQEEAYGPDLTAETETEAVAEEYQGAEGDAFVPEAETDPSKESLGESGRTELKQSIPVEPDTAEPQSCDKIAALEPSISDLTVTVPVPEASTVQADVSTSKQGLPACIDSLPTEPLATEIPLSGPAPELSLDPVKEKPHLAPMPDLSILFPAPTRTSFSSDTASFKSTARNSVDTIRPSKDEQSHLPTPTLEPDHTSSSRLRPATAGYLGIGLRGSHFVEVGLRGALGDVKARQLSLPLQHMLDQETMDGRSSAAAERPSAPTSEAGGKGPGLRKREAGVANSKLTGADGDGDGEVAVLPRMMMLLAGAMVIGKIMGRSMPE</sequence>
<feature type="region of interest" description="Disordered" evidence="1">
    <location>
        <begin position="1644"/>
        <end position="1690"/>
    </location>
</feature>
<feature type="compositionally biased region" description="Low complexity" evidence="1">
    <location>
        <begin position="585"/>
        <end position="596"/>
    </location>
</feature>
<protein>
    <submittedName>
        <fullName evidence="2">Uncharacterized protein</fullName>
    </submittedName>
</protein>
<dbReference type="GeneID" id="87884457"/>
<feature type="region of interest" description="Disordered" evidence="1">
    <location>
        <begin position="1035"/>
        <end position="1138"/>
    </location>
</feature>
<feature type="region of interest" description="Disordered" evidence="1">
    <location>
        <begin position="1168"/>
        <end position="1190"/>
    </location>
</feature>
<dbReference type="Proteomes" id="UP001273166">
    <property type="component" value="Unassembled WGS sequence"/>
</dbReference>
<feature type="compositionally biased region" description="Low complexity" evidence="1">
    <location>
        <begin position="1739"/>
        <end position="1754"/>
    </location>
</feature>
<feature type="compositionally biased region" description="Basic and acidic residues" evidence="1">
    <location>
        <begin position="1526"/>
        <end position="1540"/>
    </location>
</feature>
<feature type="region of interest" description="Disordered" evidence="1">
    <location>
        <begin position="1458"/>
        <end position="1479"/>
    </location>
</feature>
<evidence type="ECO:0000256" key="1">
    <source>
        <dbReference type="SAM" id="MobiDB-lite"/>
    </source>
</evidence>
<name>A0AAJ0M5N8_9PEZI</name>
<feature type="compositionally biased region" description="Basic and acidic residues" evidence="1">
    <location>
        <begin position="1090"/>
        <end position="1101"/>
    </location>
</feature>
<feature type="compositionally biased region" description="Polar residues" evidence="1">
    <location>
        <begin position="958"/>
        <end position="968"/>
    </location>
</feature>
<comment type="caution">
    <text evidence="2">The sequence shown here is derived from an EMBL/GenBank/DDBJ whole genome shotgun (WGS) entry which is preliminary data.</text>
</comment>
<feature type="compositionally biased region" description="Basic and acidic residues" evidence="1">
    <location>
        <begin position="1461"/>
        <end position="1479"/>
    </location>
</feature>
<feature type="region of interest" description="Disordered" evidence="1">
    <location>
        <begin position="1735"/>
        <end position="1781"/>
    </location>
</feature>
<organism evidence="2 3">
    <name type="scientific">Chaetomium strumarium</name>
    <dbReference type="NCBI Taxonomy" id="1170767"/>
    <lineage>
        <taxon>Eukaryota</taxon>
        <taxon>Fungi</taxon>
        <taxon>Dikarya</taxon>
        <taxon>Ascomycota</taxon>
        <taxon>Pezizomycotina</taxon>
        <taxon>Sordariomycetes</taxon>
        <taxon>Sordariomycetidae</taxon>
        <taxon>Sordariales</taxon>
        <taxon>Chaetomiaceae</taxon>
        <taxon>Chaetomium</taxon>
    </lineage>
</organism>
<feature type="region of interest" description="Disordered" evidence="1">
    <location>
        <begin position="989"/>
        <end position="1008"/>
    </location>
</feature>
<accession>A0AAJ0M5N8</accession>
<feature type="region of interest" description="Disordered" evidence="1">
    <location>
        <begin position="1388"/>
        <end position="1435"/>
    </location>
</feature>